<proteinExistence type="inferred from homology"/>
<evidence type="ECO:0000256" key="1">
    <source>
        <dbReference type="ARBA" id="ARBA00005953"/>
    </source>
</evidence>
<reference evidence="3 5" key="1">
    <citation type="submission" date="2014-07" db="EMBL/GenBank/DDBJ databases">
        <title>Genome of Flavobacterium hydatis DSM 2063.</title>
        <authorList>
            <person name="Pipes S.E."/>
            <person name="Stropko S.J."/>
            <person name="Newman J.D."/>
        </authorList>
    </citation>
    <scope>NUCLEOTIDE SEQUENCE [LARGE SCALE GENOMIC DNA]</scope>
    <source>
        <strain evidence="3 5">DSM 2063</strain>
    </source>
</reference>
<name>A0A086A0X7_FLAHY</name>
<dbReference type="InterPro" id="IPR050563">
    <property type="entry name" value="4-hydroxybenzoyl-CoA_TE"/>
</dbReference>
<protein>
    <submittedName>
        <fullName evidence="3">Thioesterase</fullName>
    </submittedName>
</protein>
<evidence type="ECO:0000313" key="3">
    <source>
        <dbReference type="EMBL" id="KFF10341.1"/>
    </source>
</evidence>
<dbReference type="GO" id="GO:0047617">
    <property type="term" value="F:fatty acyl-CoA hydrolase activity"/>
    <property type="evidence" value="ECO:0007669"/>
    <property type="project" value="TreeGrafter"/>
</dbReference>
<dbReference type="CDD" id="cd00586">
    <property type="entry name" value="4HBT"/>
    <property type="match status" value="1"/>
</dbReference>
<accession>A0A086A0X7</accession>
<dbReference type="eggNOG" id="COG0824">
    <property type="taxonomic scope" value="Bacteria"/>
</dbReference>
<dbReference type="Gene3D" id="3.10.129.10">
    <property type="entry name" value="Hotdog Thioesterase"/>
    <property type="match status" value="1"/>
</dbReference>
<sequence>MEYSKNYTVADAHIDVQGIMDGLYYPFYMEECRHDYIREILGFDFVQQAENGVFMVLSEYKIKFIRSLKKDDNFDVTCAVYTDAQGLPRLHFKQSIIKNGKIMASAVFTGTCIPATGGRPYLPEELKANFADATSLEV</sequence>
<dbReference type="SUPFAM" id="SSF54637">
    <property type="entry name" value="Thioesterase/thiol ester dehydrase-isomerase"/>
    <property type="match status" value="1"/>
</dbReference>
<dbReference type="Proteomes" id="UP000028712">
    <property type="component" value="Unassembled WGS sequence"/>
</dbReference>
<evidence type="ECO:0000256" key="2">
    <source>
        <dbReference type="ARBA" id="ARBA00022801"/>
    </source>
</evidence>
<dbReference type="STRING" id="991.IW20_20950"/>
<comment type="similarity">
    <text evidence="1">Belongs to the 4-hydroxybenzoyl-CoA thioesterase family.</text>
</comment>
<dbReference type="InterPro" id="IPR029069">
    <property type="entry name" value="HotDog_dom_sf"/>
</dbReference>
<dbReference type="PANTHER" id="PTHR31793:SF27">
    <property type="entry name" value="NOVEL THIOESTERASE SUPERFAMILY DOMAIN AND SAPOSIN A-TYPE DOMAIN CONTAINING PROTEIN (0610012H03RIK)"/>
    <property type="match status" value="1"/>
</dbReference>
<dbReference type="Proteomes" id="UP000198424">
    <property type="component" value="Unassembled WGS sequence"/>
</dbReference>
<evidence type="ECO:0000313" key="5">
    <source>
        <dbReference type="Proteomes" id="UP000028712"/>
    </source>
</evidence>
<dbReference type="RefSeq" id="WP_035626814.1">
    <property type="nucleotide sequence ID" value="NZ_JBEWQG010000013.1"/>
</dbReference>
<evidence type="ECO:0000313" key="4">
    <source>
        <dbReference type="EMBL" id="OXA92670.1"/>
    </source>
</evidence>
<evidence type="ECO:0000313" key="6">
    <source>
        <dbReference type="Proteomes" id="UP000198424"/>
    </source>
</evidence>
<dbReference type="OrthoDB" id="9799036at2"/>
<gene>
    <name evidence="4" type="ORF">B0A62_14815</name>
    <name evidence="3" type="ORF">IW20_20950</name>
</gene>
<comment type="caution">
    <text evidence="3">The sequence shown here is derived from an EMBL/GenBank/DDBJ whole genome shotgun (WGS) entry which is preliminary data.</text>
</comment>
<organism evidence="3 5">
    <name type="scientific">Flavobacterium hydatis</name>
    <name type="common">Cytophaga aquatilis</name>
    <dbReference type="NCBI Taxonomy" id="991"/>
    <lineage>
        <taxon>Bacteria</taxon>
        <taxon>Pseudomonadati</taxon>
        <taxon>Bacteroidota</taxon>
        <taxon>Flavobacteriia</taxon>
        <taxon>Flavobacteriales</taxon>
        <taxon>Flavobacteriaceae</taxon>
        <taxon>Flavobacterium</taxon>
    </lineage>
</organism>
<dbReference type="AlphaFoldDB" id="A0A086A0X7"/>
<dbReference type="EMBL" id="JPRM01000040">
    <property type="protein sequence ID" value="KFF10341.1"/>
    <property type="molecule type" value="Genomic_DNA"/>
</dbReference>
<dbReference type="PANTHER" id="PTHR31793">
    <property type="entry name" value="4-HYDROXYBENZOYL-COA THIOESTERASE FAMILY MEMBER"/>
    <property type="match status" value="1"/>
</dbReference>
<reference evidence="4 6" key="2">
    <citation type="submission" date="2016-11" db="EMBL/GenBank/DDBJ databases">
        <title>Whole genomes of Flavobacteriaceae.</title>
        <authorList>
            <person name="Stine C."/>
            <person name="Li C."/>
            <person name="Tadesse D."/>
        </authorList>
    </citation>
    <scope>NUCLEOTIDE SEQUENCE [LARGE SCALE GENOMIC DNA]</scope>
    <source>
        <strain evidence="4 6">ATCC 29551</strain>
    </source>
</reference>
<dbReference type="Pfam" id="PF13279">
    <property type="entry name" value="4HBT_2"/>
    <property type="match status" value="1"/>
</dbReference>
<dbReference type="EMBL" id="MUGY01000019">
    <property type="protein sequence ID" value="OXA92670.1"/>
    <property type="molecule type" value="Genomic_DNA"/>
</dbReference>
<keyword evidence="6" id="KW-1185">Reference proteome</keyword>
<keyword evidence="2" id="KW-0378">Hydrolase</keyword>